<evidence type="ECO:0000256" key="2">
    <source>
        <dbReference type="ARBA" id="ARBA00023125"/>
    </source>
</evidence>
<feature type="domain" description="HTH lacI-type" evidence="5">
    <location>
        <begin position="36"/>
        <end position="90"/>
    </location>
</feature>
<dbReference type="Gene3D" id="3.40.50.2300">
    <property type="match status" value="2"/>
</dbReference>
<dbReference type="InterPro" id="IPR010982">
    <property type="entry name" value="Lambda_DNA-bd_dom_sf"/>
</dbReference>
<keyword evidence="2 6" id="KW-0238">DNA-binding</keyword>
<sequence>MSQPQDSSDSLRADKPADEPSDEPRRRSGRKNAGGITLRDVAQLAGVAPITASRALNTPAAVSPKVLQKVKDAVERTGYVPNLLAGGLASNKSRLVAVVVPTVIGPVFQEIVHTLTETLAAAGYQVMLGQTGYENSREDALLEAIIGRRPDGVVLTGIMRSQQARKRLLSSGIPVVETWDLTPTPIDMLVGFSHENIGREVARYLHGKGRRAAAVLGGKDERSQRRMLAFAQEAAALGMTVDGAQVPMHGVSAPTTLGQGRKGLADLLQQQPNIDALFCSSDLLALGVTIEAQSRGIGIPGQLAVVGFGDLEFSRDLEPRLTSVRIDGTAIGQRAARFIIDRAAGLEIAEPIVDVGFSIVVRDSA</sequence>
<dbReference type="EMBL" id="JAQQFM010000008">
    <property type="protein sequence ID" value="MFL9926203.1"/>
    <property type="molecule type" value="Genomic_DNA"/>
</dbReference>
<keyword evidence="3" id="KW-0804">Transcription</keyword>
<organism evidence="6 7">
    <name type="scientific">Herbaspirillum lusitanum</name>
    <dbReference type="NCBI Taxonomy" id="213312"/>
    <lineage>
        <taxon>Bacteria</taxon>
        <taxon>Pseudomonadati</taxon>
        <taxon>Pseudomonadota</taxon>
        <taxon>Betaproteobacteria</taxon>
        <taxon>Burkholderiales</taxon>
        <taxon>Oxalobacteraceae</taxon>
        <taxon>Herbaspirillum</taxon>
    </lineage>
</organism>
<proteinExistence type="predicted"/>
<keyword evidence="7" id="KW-1185">Reference proteome</keyword>
<evidence type="ECO:0000256" key="3">
    <source>
        <dbReference type="ARBA" id="ARBA00023163"/>
    </source>
</evidence>
<dbReference type="CDD" id="cd01575">
    <property type="entry name" value="PBP1_GntR"/>
    <property type="match status" value="1"/>
</dbReference>
<dbReference type="Proteomes" id="UP001629246">
    <property type="component" value="Unassembled WGS sequence"/>
</dbReference>
<protein>
    <submittedName>
        <fullName evidence="6">LacI family DNA-binding transcriptional regulator</fullName>
    </submittedName>
</protein>
<gene>
    <name evidence="6" type="ORF">PQR62_18140</name>
</gene>
<dbReference type="Gene3D" id="1.10.260.40">
    <property type="entry name" value="lambda repressor-like DNA-binding domains"/>
    <property type="match status" value="1"/>
</dbReference>
<accession>A0ABW9AEJ4</accession>
<evidence type="ECO:0000313" key="6">
    <source>
        <dbReference type="EMBL" id="MFL9926203.1"/>
    </source>
</evidence>
<dbReference type="Pfam" id="PF13377">
    <property type="entry name" value="Peripla_BP_3"/>
    <property type="match status" value="1"/>
</dbReference>
<evidence type="ECO:0000256" key="4">
    <source>
        <dbReference type="SAM" id="MobiDB-lite"/>
    </source>
</evidence>
<dbReference type="InterPro" id="IPR028082">
    <property type="entry name" value="Peripla_BP_I"/>
</dbReference>
<dbReference type="PROSITE" id="PS50932">
    <property type="entry name" value="HTH_LACI_2"/>
    <property type="match status" value="1"/>
</dbReference>
<comment type="caution">
    <text evidence="6">The sequence shown here is derived from an EMBL/GenBank/DDBJ whole genome shotgun (WGS) entry which is preliminary data.</text>
</comment>
<dbReference type="PANTHER" id="PTHR30146">
    <property type="entry name" value="LACI-RELATED TRANSCRIPTIONAL REPRESSOR"/>
    <property type="match status" value="1"/>
</dbReference>
<dbReference type="InterPro" id="IPR000843">
    <property type="entry name" value="HTH_LacI"/>
</dbReference>
<dbReference type="RefSeq" id="WP_408159695.1">
    <property type="nucleotide sequence ID" value="NZ_JAQQFM010000008.1"/>
</dbReference>
<dbReference type="SUPFAM" id="SSF53822">
    <property type="entry name" value="Periplasmic binding protein-like I"/>
    <property type="match status" value="1"/>
</dbReference>
<dbReference type="InterPro" id="IPR046335">
    <property type="entry name" value="LacI/GalR-like_sensor"/>
</dbReference>
<dbReference type="GO" id="GO:0003677">
    <property type="term" value="F:DNA binding"/>
    <property type="evidence" value="ECO:0007669"/>
    <property type="project" value="UniProtKB-KW"/>
</dbReference>
<dbReference type="Pfam" id="PF00356">
    <property type="entry name" value="LacI"/>
    <property type="match status" value="1"/>
</dbReference>
<dbReference type="SMART" id="SM00354">
    <property type="entry name" value="HTH_LACI"/>
    <property type="match status" value="1"/>
</dbReference>
<name>A0ABW9AEJ4_9BURK</name>
<feature type="compositionally biased region" description="Basic and acidic residues" evidence="4">
    <location>
        <begin position="9"/>
        <end position="26"/>
    </location>
</feature>
<evidence type="ECO:0000256" key="1">
    <source>
        <dbReference type="ARBA" id="ARBA00023015"/>
    </source>
</evidence>
<keyword evidence="1" id="KW-0805">Transcription regulation</keyword>
<evidence type="ECO:0000313" key="7">
    <source>
        <dbReference type="Proteomes" id="UP001629246"/>
    </source>
</evidence>
<dbReference type="CDD" id="cd01392">
    <property type="entry name" value="HTH_LacI"/>
    <property type="match status" value="1"/>
</dbReference>
<feature type="region of interest" description="Disordered" evidence="4">
    <location>
        <begin position="1"/>
        <end position="35"/>
    </location>
</feature>
<evidence type="ECO:0000259" key="5">
    <source>
        <dbReference type="PROSITE" id="PS50932"/>
    </source>
</evidence>
<dbReference type="PANTHER" id="PTHR30146:SF33">
    <property type="entry name" value="TRANSCRIPTIONAL REGULATOR"/>
    <property type="match status" value="1"/>
</dbReference>
<reference evidence="6 7" key="1">
    <citation type="journal article" date="2024" name="Chem. Sci.">
        <title>Discovery of megapolipeptins by genome mining of a Burkholderiales bacteria collection.</title>
        <authorList>
            <person name="Paulo B.S."/>
            <person name="Recchia M.J.J."/>
            <person name="Lee S."/>
            <person name="Fergusson C.H."/>
            <person name="Romanowski S.B."/>
            <person name="Hernandez A."/>
            <person name="Krull N."/>
            <person name="Liu D.Y."/>
            <person name="Cavanagh H."/>
            <person name="Bos A."/>
            <person name="Gray C.A."/>
            <person name="Murphy B.T."/>
            <person name="Linington R.G."/>
            <person name="Eustaquio A.S."/>
        </authorList>
    </citation>
    <scope>NUCLEOTIDE SEQUENCE [LARGE SCALE GENOMIC DNA]</scope>
    <source>
        <strain evidence="6 7">RL21-008-BIB-A</strain>
    </source>
</reference>
<dbReference type="SUPFAM" id="SSF47413">
    <property type="entry name" value="lambda repressor-like DNA-binding domains"/>
    <property type="match status" value="1"/>
</dbReference>